<evidence type="ECO:0000313" key="8">
    <source>
        <dbReference type="Proteomes" id="UP000030401"/>
    </source>
</evidence>
<proteinExistence type="inferred from homology"/>
<evidence type="ECO:0000256" key="5">
    <source>
        <dbReference type="HAMAP-Rule" id="MF_01401"/>
    </source>
</evidence>
<evidence type="ECO:0000259" key="6">
    <source>
        <dbReference type="Pfam" id="PF01625"/>
    </source>
</evidence>
<dbReference type="OrthoDB" id="4174719at2"/>
<dbReference type="eggNOG" id="COG0225">
    <property type="taxonomic scope" value="Bacteria"/>
</dbReference>
<evidence type="ECO:0000256" key="2">
    <source>
        <dbReference type="ARBA" id="ARBA00023002"/>
    </source>
</evidence>
<evidence type="ECO:0000313" key="7">
    <source>
        <dbReference type="EMBL" id="KGX88190.1"/>
    </source>
</evidence>
<accession>A0A0A5GAP8</accession>
<dbReference type="RefSeq" id="WP_036832547.1">
    <property type="nucleotide sequence ID" value="NZ_AVPG01000003.1"/>
</dbReference>
<comment type="catalytic activity">
    <reaction evidence="3 5">
        <text>L-methionyl-[protein] + [thioredoxin]-disulfide + H2O = L-methionyl-(S)-S-oxide-[protein] + [thioredoxin]-dithiol</text>
        <dbReference type="Rhea" id="RHEA:14217"/>
        <dbReference type="Rhea" id="RHEA-COMP:10698"/>
        <dbReference type="Rhea" id="RHEA-COMP:10700"/>
        <dbReference type="Rhea" id="RHEA-COMP:12313"/>
        <dbReference type="Rhea" id="RHEA-COMP:12315"/>
        <dbReference type="ChEBI" id="CHEBI:15377"/>
        <dbReference type="ChEBI" id="CHEBI:16044"/>
        <dbReference type="ChEBI" id="CHEBI:29950"/>
        <dbReference type="ChEBI" id="CHEBI:44120"/>
        <dbReference type="ChEBI" id="CHEBI:50058"/>
        <dbReference type="EC" id="1.8.4.11"/>
    </reaction>
</comment>
<dbReference type="GO" id="GO:0033744">
    <property type="term" value="F:L-methionine:thioredoxin-disulfide S-oxidoreductase activity"/>
    <property type="evidence" value="ECO:0007669"/>
    <property type="project" value="RHEA"/>
</dbReference>
<dbReference type="Gene3D" id="3.30.1060.10">
    <property type="entry name" value="Peptide methionine sulphoxide reductase MsrA"/>
    <property type="match status" value="1"/>
</dbReference>
<comment type="caution">
    <text evidence="7">The sequence shown here is derived from an EMBL/GenBank/DDBJ whole genome shotgun (WGS) entry which is preliminary data.</text>
</comment>
<evidence type="ECO:0000256" key="1">
    <source>
        <dbReference type="ARBA" id="ARBA00005591"/>
    </source>
</evidence>
<dbReference type="InterPro" id="IPR002569">
    <property type="entry name" value="Met_Sox_Rdtase_MsrA_dom"/>
</dbReference>
<dbReference type="HAMAP" id="MF_01401">
    <property type="entry name" value="MsrA"/>
    <property type="match status" value="1"/>
</dbReference>
<protein>
    <recommendedName>
        <fullName evidence="5">Peptide methionine sulfoxide reductase MsrA</fullName>
        <shortName evidence="5">Protein-methionine-S-oxide reductase</shortName>
        <ecNumber evidence="5">1.8.4.11</ecNumber>
    </recommendedName>
    <alternativeName>
        <fullName evidence="5">Peptide-methionine (S)-S-oxide reductase</fullName>
        <shortName evidence="5">Peptide Met(O) reductase</shortName>
    </alternativeName>
</protein>
<dbReference type="Pfam" id="PF01625">
    <property type="entry name" value="PMSR"/>
    <property type="match status" value="1"/>
</dbReference>
<comment type="similarity">
    <text evidence="1 5">Belongs to the MsrA Met sulfoxide reductase family.</text>
</comment>
<comment type="catalytic activity">
    <reaction evidence="4 5">
        <text>[thioredoxin]-disulfide + L-methionine + H2O = L-methionine (S)-S-oxide + [thioredoxin]-dithiol</text>
        <dbReference type="Rhea" id="RHEA:19993"/>
        <dbReference type="Rhea" id="RHEA-COMP:10698"/>
        <dbReference type="Rhea" id="RHEA-COMP:10700"/>
        <dbReference type="ChEBI" id="CHEBI:15377"/>
        <dbReference type="ChEBI" id="CHEBI:29950"/>
        <dbReference type="ChEBI" id="CHEBI:50058"/>
        <dbReference type="ChEBI" id="CHEBI:57844"/>
        <dbReference type="ChEBI" id="CHEBI:58772"/>
        <dbReference type="EC" id="1.8.4.11"/>
    </reaction>
</comment>
<evidence type="ECO:0000256" key="3">
    <source>
        <dbReference type="ARBA" id="ARBA00047806"/>
    </source>
</evidence>
<dbReference type="AlphaFoldDB" id="A0A0A5GAP8"/>
<dbReference type="Proteomes" id="UP000030401">
    <property type="component" value="Unassembled WGS sequence"/>
</dbReference>
<sequence>MTIAYFGAGCFWGVEAFLERLDGVIATRVGYTGGQVANPTYEQVKAGKTGHVETTKVEFDPQIINYETLIDQFFECHDPTQRNRQGEDVGSQYRSAIFYTNEAQQKIAEQKIKEWNAKGEFSNPIVTEVIGLTAFYEAEEYHQKYFQKNGSVSCGK</sequence>
<dbReference type="SUPFAM" id="SSF55068">
    <property type="entry name" value="Peptide methionine sulfoxide reductase"/>
    <property type="match status" value="1"/>
</dbReference>
<comment type="function">
    <text evidence="5">Has an important function as a repair enzyme for proteins that have been inactivated by oxidation. Catalyzes the reversible oxidation-reduction of methionine sulfoxide in proteins to methionine.</text>
</comment>
<dbReference type="EMBL" id="AVPG01000003">
    <property type="protein sequence ID" value="KGX88190.1"/>
    <property type="molecule type" value="Genomic_DNA"/>
</dbReference>
<reference evidence="7 8" key="1">
    <citation type="submission" date="2013-08" db="EMBL/GenBank/DDBJ databases">
        <authorList>
            <person name="Huang J."/>
            <person name="Wang G."/>
        </authorList>
    </citation>
    <scope>NUCLEOTIDE SEQUENCE [LARGE SCALE GENOMIC DNA]</scope>
    <source>
        <strain evidence="7 8">JSM 072002</strain>
    </source>
</reference>
<dbReference type="PANTHER" id="PTHR43774:SF1">
    <property type="entry name" value="PEPTIDE METHIONINE SULFOXIDE REDUCTASE MSRA 2"/>
    <property type="match status" value="1"/>
</dbReference>
<dbReference type="PANTHER" id="PTHR43774">
    <property type="entry name" value="PEPTIDE METHIONINE SULFOXIDE REDUCTASE"/>
    <property type="match status" value="1"/>
</dbReference>
<dbReference type="NCBIfam" id="TIGR00401">
    <property type="entry name" value="msrA"/>
    <property type="match status" value="1"/>
</dbReference>
<evidence type="ECO:0000256" key="4">
    <source>
        <dbReference type="ARBA" id="ARBA00048782"/>
    </source>
</evidence>
<keyword evidence="2 5" id="KW-0560">Oxidoreductase</keyword>
<gene>
    <name evidence="5" type="primary">msrA</name>
    <name evidence="7" type="ORF">N784_10680</name>
</gene>
<dbReference type="EC" id="1.8.4.11" evidence="5"/>
<organism evidence="7 8">
    <name type="scientific">Pontibacillus litoralis JSM 072002</name>
    <dbReference type="NCBI Taxonomy" id="1385512"/>
    <lineage>
        <taxon>Bacteria</taxon>
        <taxon>Bacillati</taxon>
        <taxon>Bacillota</taxon>
        <taxon>Bacilli</taxon>
        <taxon>Bacillales</taxon>
        <taxon>Bacillaceae</taxon>
        <taxon>Pontibacillus</taxon>
    </lineage>
</organism>
<feature type="domain" description="Peptide methionine sulphoxide reductase MsrA" evidence="6">
    <location>
        <begin position="4"/>
        <end position="152"/>
    </location>
</feature>
<dbReference type="InterPro" id="IPR036509">
    <property type="entry name" value="Met_Sox_Rdtase_MsrA_sf"/>
</dbReference>
<feature type="active site" evidence="5">
    <location>
        <position position="10"/>
    </location>
</feature>
<keyword evidence="8" id="KW-1185">Reference proteome</keyword>
<dbReference type="STRING" id="1385512.N784_10680"/>
<dbReference type="GO" id="GO:0008113">
    <property type="term" value="F:peptide-methionine (S)-S-oxide reductase activity"/>
    <property type="evidence" value="ECO:0007669"/>
    <property type="project" value="UniProtKB-UniRule"/>
</dbReference>
<name>A0A0A5GAP8_9BACI</name>